<feature type="domain" description="Bacterial sugar transferase" evidence="9">
    <location>
        <begin position="241"/>
        <end position="432"/>
    </location>
</feature>
<proteinExistence type="inferred from homology"/>
<feature type="transmembrane region" description="Helical" evidence="8">
    <location>
        <begin position="9"/>
        <end position="28"/>
    </location>
</feature>
<dbReference type="GO" id="GO:0005886">
    <property type="term" value="C:plasma membrane"/>
    <property type="evidence" value="ECO:0007669"/>
    <property type="project" value="UniProtKB-SubCell"/>
</dbReference>
<dbReference type="KEGG" id="sulj:SJPD1_2873"/>
<evidence type="ECO:0000256" key="4">
    <source>
        <dbReference type="ARBA" id="ARBA00022679"/>
    </source>
</evidence>
<feature type="transmembrane region" description="Helical" evidence="8">
    <location>
        <begin position="247"/>
        <end position="267"/>
    </location>
</feature>
<dbReference type="RefSeq" id="WP_096047729.1">
    <property type="nucleotide sequence ID" value="NZ_CP023275.1"/>
</dbReference>
<evidence type="ECO:0000256" key="5">
    <source>
        <dbReference type="ARBA" id="ARBA00022692"/>
    </source>
</evidence>
<evidence type="ECO:0000313" key="10">
    <source>
        <dbReference type="EMBL" id="ATB70951.1"/>
    </source>
</evidence>
<keyword evidence="5 8" id="KW-0812">Transmembrane</keyword>
<dbReference type="EMBL" id="CP023275">
    <property type="protein sequence ID" value="ATB70951.1"/>
    <property type="molecule type" value="Genomic_DNA"/>
</dbReference>
<evidence type="ECO:0000256" key="2">
    <source>
        <dbReference type="ARBA" id="ARBA00006464"/>
    </source>
</evidence>
<dbReference type="OrthoDB" id="9808602at2"/>
<sequence>MKKYLVNTVLFLLDFIFIIAIYHLVAWIRNSITTYEIPPLSLKNQEDFMPVFILIALILVYEKLYKYRLDFWEETKLVFKALSLSFIIILSFIMLSRINTEYSRSFIVMYFCFMTLLFPIYKRYIKKFLFSFNCFKKKVKIVGNMEQKIIIEREFKNNWYLGLCCVTKKYEAIFIATKDMPINALNLYLDRYMKETKDLYILPYIAKVNLAEVNIMEYFNIRTSVIHIENELLKSCNIFLKEIFEKLLMFLVLPLVLILHGFIAFVIKRDSIGSIFFRQERLGKDGKIFTCFKYRTMYEDGDSILDKYLEVNPEEIEYFKRYHKYQNDPRITKIGKFLRQSSLDELPQIINVLKANMSLIGPRPYMVEEMDKIKENRNIIFMVKPGITGLWQVSGRNDLTFENRKELDIWYIQNWSLWMDFIVLLKTFKVVLSKKGAR</sequence>
<feature type="transmembrane region" description="Helical" evidence="8">
    <location>
        <begin position="48"/>
        <end position="65"/>
    </location>
</feature>
<dbReference type="AlphaFoldDB" id="A0A290HI93"/>
<evidence type="ECO:0000313" key="11">
    <source>
        <dbReference type="Proteomes" id="UP000217349"/>
    </source>
</evidence>
<protein>
    <submittedName>
        <fullName evidence="10">Sugar transferase EpsL</fullName>
        <ecNumber evidence="10">2.-.-.-</ecNumber>
    </submittedName>
</protein>
<keyword evidence="4 10" id="KW-0808">Transferase</keyword>
<comment type="similarity">
    <text evidence="2">Belongs to the bacterial sugar transferase family.</text>
</comment>
<name>A0A290HI93_9BACT</name>
<dbReference type="PANTHER" id="PTHR30576">
    <property type="entry name" value="COLANIC BIOSYNTHESIS UDP-GLUCOSE LIPID CARRIER TRANSFERASE"/>
    <property type="match status" value="1"/>
</dbReference>
<dbReference type="Proteomes" id="UP000217349">
    <property type="component" value="Chromosome"/>
</dbReference>
<evidence type="ECO:0000259" key="9">
    <source>
        <dbReference type="Pfam" id="PF02397"/>
    </source>
</evidence>
<dbReference type="EC" id="2.-.-.-" evidence="10"/>
<gene>
    <name evidence="10" type="ORF">SJPD1_2873</name>
</gene>
<dbReference type="Pfam" id="PF02397">
    <property type="entry name" value="Bac_transf"/>
    <property type="match status" value="1"/>
</dbReference>
<dbReference type="InterPro" id="IPR003362">
    <property type="entry name" value="Bact_transf"/>
</dbReference>
<evidence type="ECO:0000256" key="1">
    <source>
        <dbReference type="ARBA" id="ARBA00004236"/>
    </source>
</evidence>
<evidence type="ECO:0000256" key="7">
    <source>
        <dbReference type="ARBA" id="ARBA00023136"/>
    </source>
</evidence>
<organism evidence="10 11">
    <name type="scientific">Sulfurospirillum diekertiae</name>
    <dbReference type="NCBI Taxonomy" id="1854492"/>
    <lineage>
        <taxon>Bacteria</taxon>
        <taxon>Pseudomonadati</taxon>
        <taxon>Campylobacterota</taxon>
        <taxon>Epsilonproteobacteria</taxon>
        <taxon>Campylobacterales</taxon>
        <taxon>Sulfurospirillaceae</taxon>
        <taxon>Sulfurospirillum</taxon>
    </lineage>
</organism>
<keyword evidence="3" id="KW-1003">Cell membrane</keyword>
<evidence type="ECO:0000256" key="3">
    <source>
        <dbReference type="ARBA" id="ARBA00022475"/>
    </source>
</evidence>
<dbReference type="PANTHER" id="PTHR30576:SF4">
    <property type="entry name" value="UNDECAPRENYL-PHOSPHATE GALACTOSE PHOSPHOTRANSFERASE"/>
    <property type="match status" value="1"/>
</dbReference>
<evidence type="ECO:0000256" key="6">
    <source>
        <dbReference type="ARBA" id="ARBA00022989"/>
    </source>
</evidence>
<keyword evidence="7 8" id="KW-0472">Membrane</keyword>
<feature type="transmembrane region" description="Helical" evidence="8">
    <location>
        <begin position="77"/>
        <end position="96"/>
    </location>
</feature>
<feature type="transmembrane region" description="Helical" evidence="8">
    <location>
        <begin position="102"/>
        <end position="121"/>
    </location>
</feature>
<reference evidence="11" key="1">
    <citation type="submission" date="2017-09" db="EMBL/GenBank/DDBJ databases">
        <title>The complete genome of Sulfurospirillum sp. JPD-1.</title>
        <authorList>
            <person name="Goris T."/>
        </authorList>
    </citation>
    <scope>NUCLEOTIDE SEQUENCE [LARGE SCALE GENOMIC DNA]</scope>
    <source>
        <strain evidence="11">JPD-1</strain>
    </source>
</reference>
<keyword evidence="6 8" id="KW-1133">Transmembrane helix</keyword>
<accession>A0A290HI93</accession>
<comment type="subcellular location">
    <subcellularLocation>
        <location evidence="1">Cell membrane</location>
    </subcellularLocation>
</comment>
<dbReference type="GO" id="GO:0016780">
    <property type="term" value="F:phosphotransferase activity, for other substituted phosphate groups"/>
    <property type="evidence" value="ECO:0007669"/>
    <property type="project" value="TreeGrafter"/>
</dbReference>
<evidence type="ECO:0000256" key="8">
    <source>
        <dbReference type="SAM" id="Phobius"/>
    </source>
</evidence>